<accession>A0A8T2NWT3</accession>
<evidence type="ECO:0000256" key="1">
    <source>
        <dbReference type="SAM" id="Phobius"/>
    </source>
</evidence>
<keyword evidence="3" id="KW-1185">Reference proteome</keyword>
<dbReference type="InterPro" id="IPR019188">
    <property type="entry name" value="SNAPC1"/>
</dbReference>
<evidence type="ECO:0008006" key="4">
    <source>
        <dbReference type="Google" id="ProtNLM"/>
    </source>
</evidence>
<dbReference type="Pfam" id="PF09808">
    <property type="entry name" value="SNAPC1"/>
    <property type="match status" value="1"/>
</dbReference>
<sequence>MSGCERRIFSRLALITAFYYFLPPYSFQIRAGGLYLLYGLYHTQLVTPRERITLALKDWENTMSFLQDALSSDHHDVVYILWKLFRQKAFCFAATPKPLSFQVKRKPQIHNVLDEFRDQPVRVGGLVTMETLQVG</sequence>
<dbReference type="PANTHER" id="PTHR15131:SF3">
    <property type="entry name" value="SNRNA-ACTIVATING PROTEIN COMPLEX SUBUNIT 1"/>
    <property type="match status" value="1"/>
</dbReference>
<dbReference type="OrthoDB" id="20127at2759"/>
<organism evidence="2 3">
    <name type="scientific">Albula glossodonta</name>
    <name type="common">roundjaw bonefish</name>
    <dbReference type="NCBI Taxonomy" id="121402"/>
    <lineage>
        <taxon>Eukaryota</taxon>
        <taxon>Metazoa</taxon>
        <taxon>Chordata</taxon>
        <taxon>Craniata</taxon>
        <taxon>Vertebrata</taxon>
        <taxon>Euteleostomi</taxon>
        <taxon>Actinopterygii</taxon>
        <taxon>Neopterygii</taxon>
        <taxon>Teleostei</taxon>
        <taxon>Albuliformes</taxon>
        <taxon>Albulidae</taxon>
        <taxon>Albula</taxon>
    </lineage>
</organism>
<dbReference type="GO" id="GO:0019185">
    <property type="term" value="C:snRNA-activating protein complex"/>
    <property type="evidence" value="ECO:0007669"/>
    <property type="project" value="TreeGrafter"/>
</dbReference>
<dbReference type="EMBL" id="JAFBMS010000019">
    <property type="protein sequence ID" value="KAG9344795.1"/>
    <property type="molecule type" value="Genomic_DNA"/>
</dbReference>
<dbReference type="Proteomes" id="UP000824540">
    <property type="component" value="Unassembled WGS sequence"/>
</dbReference>
<feature type="non-terminal residue" evidence="2">
    <location>
        <position position="135"/>
    </location>
</feature>
<dbReference type="AlphaFoldDB" id="A0A8T2NWT3"/>
<keyword evidence="1" id="KW-1133">Transmembrane helix</keyword>
<dbReference type="GO" id="GO:0043565">
    <property type="term" value="F:sequence-specific DNA binding"/>
    <property type="evidence" value="ECO:0007669"/>
    <property type="project" value="TreeGrafter"/>
</dbReference>
<dbReference type="PANTHER" id="PTHR15131">
    <property type="entry name" value="SMALL NUCLEAR RNA ACTIVATING COMPLEX, POLYPEPTIDE 1"/>
    <property type="match status" value="1"/>
</dbReference>
<dbReference type="GO" id="GO:0042796">
    <property type="term" value="P:snRNA transcription by RNA polymerase III"/>
    <property type="evidence" value="ECO:0007669"/>
    <property type="project" value="TreeGrafter"/>
</dbReference>
<keyword evidence="1" id="KW-0812">Transmembrane</keyword>
<proteinExistence type="predicted"/>
<reference evidence="2" key="1">
    <citation type="thesis" date="2021" institute="BYU ScholarsArchive" country="Provo, UT, USA">
        <title>Applications of and Algorithms for Genome Assembly and Genomic Analyses with an Emphasis on Marine Teleosts.</title>
        <authorList>
            <person name="Pickett B.D."/>
        </authorList>
    </citation>
    <scope>NUCLEOTIDE SEQUENCE</scope>
    <source>
        <strain evidence="2">HI-2016</strain>
    </source>
</reference>
<evidence type="ECO:0000313" key="2">
    <source>
        <dbReference type="EMBL" id="KAG9344795.1"/>
    </source>
</evidence>
<evidence type="ECO:0000313" key="3">
    <source>
        <dbReference type="Proteomes" id="UP000824540"/>
    </source>
</evidence>
<protein>
    <recommendedName>
        <fullName evidence="4">snRNA-activating protein complex subunit 1</fullName>
    </recommendedName>
</protein>
<dbReference type="GO" id="GO:0042795">
    <property type="term" value="P:snRNA transcription by RNA polymerase II"/>
    <property type="evidence" value="ECO:0007669"/>
    <property type="project" value="TreeGrafter"/>
</dbReference>
<feature type="transmembrane region" description="Helical" evidence="1">
    <location>
        <begin position="12"/>
        <end position="41"/>
    </location>
</feature>
<comment type="caution">
    <text evidence="2">The sequence shown here is derived from an EMBL/GenBank/DDBJ whole genome shotgun (WGS) entry which is preliminary data.</text>
</comment>
<gene>
    <name evidence="2" type="ORF">JZ751_010482</name>
</gene>
<name>A0A8T2NWT3_9TELE</name>
<keyword evidence="1" id="KW-0472">Membrane</keyword>